<keyword evidence="3" id="KW-1185">Reference proteome</keyword>
<organism evidence="2 3">
    <name type="scientific">Pedobacter punctiformis</name>
    <dbReference type="NCBI Taxonomy" id="3004097"/>
    <lineage>
        <taxon>Bacteria</taxon>
        <taxon>Pseudomonadati</taxon>
        <taxon>Bacteroidota</taxon>
        <taxon>Sphingobacteriia</taxon>
        <taxon>Sphingobacteriales</taxon>
        <taxon>Sphingobacteriaceae</taxon>
        <taxon>Pedobacter</taxon>
    </lineage>
</organism>
<evidence type="ECO:0000313" key="2">
    <source>
        <dbReference type="EMBL" id="MCZ4245009.1"/>
    </source>
</evidence>
<sequence>MIDAERIDVLKSIRNNKLYLKRSKISRILISCIEVFIIGIIPLSSIIITLKNIRLFNQGYSMYIVIANLAALVLGFLLFKLFTGGRKLKRIPGKNLIENRAYLLKIFQSLKWEIHDNENNLIIALPNWKTQVTVILENKDVLLNTIRFGRSQTQGMFDEGLYEFINEKLNIYVTTDGDDSENAI</sequence>
<accession>A0ABT4LDT9</accession>
<comment type="caution">
    <text evidence="2">The sequence shown here is derived from an EMBL/GenBank/DDBJ whole genome shotgun (WGS) entry which is preliminary data.</text>
</comment>
<name>A0ABT4LDT9_9SPHI</name>
<dbReference type="Proteomes" id="UP001144347">
    <property type="component" value="Unassembled WGS sequence"/>
</dbReference>
<keyword evidence="1" id="KW-0472">Membrane</keyword>
<dbReference type="EMBL" id="JAPWGM010000004">
    <property type="protein sequence ID" value="MCZ4245009.1"/>
    <property type="molecule type" value="Genomic_DNA"/>
</dbReference>
<keyword evidence="1" id="KW-1133">Transmembrane helix</keyword>
<dbReference type="RefSeq" id="WP_269428061.1">
    <property type="nucleotide sequence ID" value="NZ_JAPWGM010000004.1"/>
</dbReference>
<proteinExistence type="predicted"/>
<evidence type="ECO:0000256" key="1">
    <source>
        <dbReference type="SAM" id="Phobius"/>
    </source>
</evidence>
<evidence type="ECO:0000313" key="3">
    <source>
        <dbReference type="Proteomes" id="UP001144347"/>
    </source>
</evidence>
<feature type="transmembrane region" description="Helical" evidence="1">
    <location>
        <begin position="60"/>
        <end position="82"/>
    </location>
</feature>
<feature type="transmembrane region" description="Helical" evidence="1">
    <location>
        <begin position="28"/>
        <end position="48"/>
    </location>
</feature>
<gene>
    <name evidence="2" type="ORF">O0955_13430</name>
</gene>
<keyword evidence="1" id="KW-0812">Transmembrane</keyword>
<protein>
    <submittedName>
        <fullName evidence="2">Uncharacterized protein</fullName>
    </submittedName>
</protein>
<reference evidence="2" key="1">
    <citation type="submission" date="2022-12" db="EMBL/GenBank/DDBJ databases">
        <title>Genome sequence of HCMS5-2.</title>
        <authorList>
            <person name="Woo H."/>
        </authorList>
    </citation>
    <scope>NUCLEOTIDE SEQUENCE</scope>
    <source>
        <strain evidence="2">HCMS5-2</strain>
    </source>
</reference>